<gene>
    <name evidence="1" type="ORF">OH806_02620</name>
</gene>
<accession>A0ABT3HK46</accession>
<name>A0ABT3HK46_9FLAO</name>
<proteinExistence type="predicted"/>
<dbReference type="Proteomes" id="UP001163719">
    <property type="component" value="Unassembled WGS sequence"/>
</dbReference>
<dbReference type="EMBL" id="JAPDHV010000001">
    <property type="protein sequence ID" value="MCW3160164.1"/>
    <property type="molecule type" value="Genomic_DNA"/>
</dbReference>
<comment type="caution">
    <text evidence="1">The sequence shown here is derived from an EMBL/GenBank/DDBJ whole genome shotgun (WGS) entry which is preliminary data.</text>
</comment>
<protein>
    <submittedName>
        <fullName evidence="1">Uncharacterized protein</fullName>
    </submittedName>
</protein>
<keyword evidence="2" id="KW-1185">Reference proteome</keyword>
<sequence>MQNFTTKESQNQEKFHLLRNTIFNQITKEDLPLVDLKVSVVSDIYANDVIKDCKSTSTLHSDKMSFLDSIFWNDNTFEFLRKKYQKNIIPIINYGSGIYITEENRKSFNLDYMQNFSKMFSERDNSEIYYFPRSKNSKKLPNLNGNFQRIVINFGRYEREDLVLIETISSVGNKITRISKTYRYENNKWLKIECLKIVNSSKVKC</sequence>
<reference evidence="1" key="1">
    <citation type="submission" date="2022-10" db="EMBL/GenBank/DDBJ databases">
        <title>Chryseobacterium babae sp. nov. isolated from the gut of the beetle Oryctes rhinoceros, and Chryseobacterium kimseyorum sp. nov., isolated from a stick insect rearing cage.</title>
        <authorList>
            <person name="Shelomi M."/>
            <person name="Han C.-J."/>
            <person name="Chen W.-M."/>
            <person name="Chen H.-K."/>
            <person name="Liaw S.-J."/>
            <person name="Muhle E."/>
            <person name="Clermont D."/>
        </authorList>
    </citation>
    <scope>NUCLEOTIDE SEQUENCE</scope>
    <source>
        <strain evidence="1">WLa1L2M3</strain>
    </source>
</reference>
<organism evidence="1 2">
    <name type="scientific">Chryseobacterium oryctis</name>
    <dbReference type="NCBI Taxonomy" id="2952618"/>
    <lineage>
        <taxon>Bacteria</taxon>
        <taxon>Pseudomonadati</taxon>
        <taxon>Bacteroidota</taxon>
        <taxon>Flavobacteriia</taxon>
        <taxon>Flavobacteriales</taxon>
        <taxon>Weeksellaceae</taxon>
        <taxon>Chryseobacterium group</taxon>
        <taxon>Chryseobacterium</taxon>
    </lineage>
</organism>
<evidence type="ECO:0000313" key="1">
    <source>
        <dbReference type="EMBL" id="MCW3160164.1"/>
    </source>
</evidence>
<evidence type="ECO:0000313" key="2">
    <source>
        <dbReference type="Proteomes" id="UP001163719"/>
    </source>
</evidence>
<dbReference type="RefSeq" id="WP_264742122.1">
    <property type="nucleotide sequence ID" value="NZ_JAPDHV010000001.1"/>
</dbReference>